<accession>A0A3R6YRK3</accession>
<dbReference type="InterPro" id="IPR003737">
    <property type="entry name" value="GlcNAc_PI_deacetylase-related"/>
</dbReference>
<dbReference type="GO" id="GO:0005783">
    <property type="term" value="C:endoplasmic reticulum"/>
    <property type="evidence" value="ECO:0007669"/>
    <property type="project" value="TreeGrafter"/>
</dbReference>
<dbReference type="GO" id="GO:0006506">
    <property type="term" value="P:GPI anchor biosynthetic process"/>
    <property type="evidence" value="ECO:0007669"/>
    <property type="project" value="UniProtKB-UniPathway"/>
</dbReference>
<evidence type="ECO:0000313" key="5">
    <source>
        <dbReference type="Proteomes" id="UP000285430"/>
    </source>
</evidence>
<dbReference type="InterPro" id="IPR024078">
    <property type="entry name" value="LmbE-like_dom_sf"/>
</dbReference>
<proteinExistence type="inferred from homology"/>
<comment type="similarity">
    <text evidence="1">Belongs to the PIGL family.</text>
</comment>
<evidence type="ECO:0000313" key="3">
    <source>
        <dbReference type="EMBL" id="RHY97429.1"/>
    </source>
</evidence>
<dbReference type="PANTHER" id="PTHR12993:SF11">
    <property type="entry name" value="N-ACETYLGLUCOSAMINYL-PHOSPHATIDYLINOSITOL DE-N-ACETYLASE"/>
    <property type="match status" value="1"/>
</dbReference>
<dbReference type="EMBL" id="QUTG01002161">
    <property type="protein sequence ID" value="RHY97429.1"/>
    <property type="molecule type" value="Genomic_DNA"/>
</dbReference>
<dbReference type="Proteomes" id="UP000285712">
    <property type="component" value="Unassembled WGS sequence"/>
</dbReference>
<reference evidence="5 6" key="1">
    <citation type="submission" date="2018-08" db="EMBL/GenBank/DDBJ databases">
        <title>Aphanomyces genome sequencing and annotation.</title>
        <authorList>
            <person name="Minardi D."/>
            <person name="Oidtmann B."/>
            <person name="Van Der Giezen M."/>
            <person name="Studholme D.J."/>
        </authorList>
    </citation>
    <scope>NUCLEOTIDE SEQUENCE [LARGE SCALE GENOMIC DNA]</scope>
    <source>
        <strain evidence="4 5">Da</strain>
        <strain evidence="3 6">Sv</strain>
    </source>
</reference>
<dbReference type="GO" id="GO:0016020">
    <property type="term" value="C:membrane"/>
    <property type="evidence" value="ECO:0007669"/>
    <property type="project" value="GOC"/>
</dbReference>
<protein>
    <recommendedName>
        <fullName evidence="2">N-acetylglucosaminylphosphatidylinositol deacetylase</fullName>
        <ecNumber evidence="2">3.5.1.89</ecNumber>
    </recommendedName>
</protein>
<dbReference type="PANTHER" id="PTHR12993">
    <property type="entry name" value="N-ACETYLGLUCOSAMINYL-PHOSPHATIDYLINOSITOL DE-N-ACETYLASE-RELATED"/>
    <property type="match status" value="1"/>
</dbReference>
<organism evidence="4 5">
    <name type="scientific">Aphanomyces astaci</name>
    <name type="common">Crayfish plague agent</name>
    <dbReference type="NCBI Taxonomy" id="112090"/>
    <lineage>
        <taxon>Eukaryota</taxon>
        <taxon>Sar</taxon>
        <taxon>Stramenopiles</taxon>
        <taxon>Oomycota</taxon>
        <taxon>Saprolegniomycetes</taxon>
        <taxon>Saprolegniales</taxon>
        <taxon>Verrucalvaceae</taxon>
        <taxon>Aphanomyces</taxon>
    </lineage>
</organism>
<evidence type="ECO:0000313" key="4">
    <source>
        <dbReference type="EMBL" id="RHZ22362.1"/>
    </source>
</evidence>
<gene>
    <name evidence="3" type="ORF">DYB35_007430</name>
    <name evidence="4" type="ORF">DYB37_000727</name>
</gene>
<evidence type="ECO:0000256" key="1">
    <source>
        <dbReference type="ARBA" id="ARBA00006066"/>
    </source>
</evidence>
<dbReference type="EC" id="3.5.1.89" evidence="2"/>
<dbReference type="UniPathway" id="UPA00196"/>
<evidence type="ECO:0000313" key="6">
    <source>
        <dbReference type="Proteomes" id="UP000285712"/>
    </source>
</evidence>
<sequence length="264" mass="29554">MVSWLPPWEVQGVLACVALALLASIFRTAAKSQAFISELTAGATNGGTKQLLLVIAHPDDESMFFLPLLLNLRSKATFHLLCLSTGNFDNLGAIRKAELAAVWTSLRMQPDTLTTLDDPRFQDGMKSVWTSEDVAATVAKYANEHAIDAIFTFDEYGVSGHPNHISVHHGVKRALHHQLPSAVDAYALESTSMWRKYIGALDVIFTEPSEAVQFVSFTPWENYNAMALHHSQFVWFRRLFVIFSRYTYINTFTQLRSASEKKIA</sequence>
<evidence type="ECO:0000256" key="2">
    <source>
        <dbReference type="ARBA" id="ARBA00012176"/>
    </source>
</evidence>
<name>A0A3R6YRK3_APHAT</name>
<dbReference type="Proteomes" id="UP000285430">
    <property type="component" value="Unassembled WGS sequence"/>
</dbReference>
<comment type="caution">
    <text evidence="4">The sequence shown here is derived from an EMBL/GenBank/DDBJ whole genome shotgun (WGS) entry which is preliminary data.</text>
</comment>
<dbReference type="Pfam" id="PF02585">
    <property type="entry name" value="PIG-L"/>
    <property type="match status" value="1"/>
</dbReference>
<dbReference type="VEuPathDB" id="FungiDB:H257_11585"/>
<dbReference type="GO" id="GO:0000225">
    <property type="term" value="F:N-acetylglucosaminylphosphatidylinositol deacetylase activity"/>
    <property type="evidence" value="ECO:0007669"/>
    <property type="project" value="UniProtKB-EC"/>
</dbReference>
<dbReference type="EMBL" id="QUTH01003004">
    <property type="protein sequence ID" value="RHZ22362.1"/>
    <property type="molecule type" value="Genomic_DNA"/>
</dbReference>
<dbReference type="Gene3D" id="3.40.50.10320">
    <property type="entry name" value="LmbE-like"/>
    <property type="match status" value="1"/>
</dbReference>
<dbReference type="SUPFAM" id="SSF102588">
    <property type="entry name" value="LmbE-like"/>
    <property type="match status" value="1"/>
</dbReference>
<dbReference type="AlphaFoldDB" id="A0A3R6YRK3"/>